<proteinExistence type="predicted"/>
<keyword evidence="2" id="KW-0539">Nucleus</keyword>
<dbReference type="InterPro" id="IPR032308">
    <property type="entry name" value="TDBD"/>
</dbReference>
<feature type="domain" description="Tify" evidence="4">
    <location>
        <begin position="470"/>
        <end position="524"/>
    </location>
</feature>
<dbReference type="PANTHER" id="PTHR47025:SF6">
    <property type="entry name" value="N-LYSINE METHYLTRANSFERASE"/>
    <property type="match status" value="1"/>
</dbReference>
<protein>
    <submittedName>
        <fullName evidence="5">Polygalacturonase non-catalytic subunit like</fullName>
    </submittedName>
</protein>
<dbReference type="OMA" id="ENFISMA"/>
<evidence type="ECO:0000313" key="5">
    <source>
        <dbReference type="EMBL" id="PSS34555.1"/>
    </source>
</evidence>
<keyword evidence="6" id="KW-1185">Reference proteome</keyword>
<sequence>NKGFWMPRDAGCLPDGDISYDTPSRIEPKRPHQWFMDASEPELVCNKKQALEAVNTRPASGISNTTISPWECPSSFQALSGQISDRLFGSETVKSSNLLGRSIQTVGMGNLNMERRGFEDQFGTDSSIGLSMSNMTEDTSFINYGGIRKVNVNQARDSEKGMSVSIGHSYTREDNNTISIGAGYNRIDNSISLGRTYNRGEDNTISMAPIFNKPDDNFISMGHAFNKGDGSFMLMGQNYNKGDDNNLSMGRPYDKGNDAFISMGHQYEKGKGNVISAGLAFNKEPENFMSMGSSYNKVGENFISVGPSYDKGDHNIVSMCPTSEKADPKVTSMGIAYNKGNSRVLSMGQDYNNGENTLSFGGFQNEPETNPSGQIITGYDLMTTQPPAQISKALGLEDSAENNTGPIASVVPEANSKTNAALKSKEEQTQPKKVPPNNFPSNVKSLLSTGMLDGVPVKYFSWSREKNLKGIIKGTGYLCGCEDCKFSKSLNAYEFERHATCKTKHPNSHIYFENGKTIYAVVQELKSAPQEKLFETIQNVTGSPINQKNFRIWKASFQAATRELQRIYGKDEVIMPS</sequence>
<name>A0A2R6RX03_ACTCC</name>
<dbReference type="GO" id="GO:0003682">
    <property type="term" value="F:chromatin binding"/>
    <property type="evidence" value="ECO:0007669"/>
    <property type="project" value="TreeGrafter"/>
</dbReference>
<dbReference type="EMBL" id="NKQK01000002">
    <property type="protein sequence ID" value="PSS34555.1"/>
    <property type="molecule type" value="Genomic_DNA"/>
</dbReference>
<dbReference type="PANTHER" id="PTHR47025">
    <property type="entry name" value="AUTOIMMUNE REGULATOR"/>
    <property type="match status" value="1"/>
</dbReference>
<gene>
    <name evidence="5" type="ORF">CEY00_Acc01658</name>
</gene>
<dbReference type="GO" id="GO:0045944">
    <property type="term" value="P:positive regulation of transcription by RNA polymerase II"/>
    <property type="evidence" value="ECO:0007669"/>
    <property type="project" value="TreeGrafter"/>
</dbReference>
<evidence type="ECO:0000256" key="3">
    <source>
        <dbReference type="SAM" id="MobiDB-lite"/>
    </source>
</evidence>
<evidence type="ECO:0000256" key="2">
    <source>
        <dbReference type="ARBA" id="ARBA00023242"/>
    </source>
</evidence>
<dbReference type="GO" id="GO:0042393">
    <property type="term" value="F:histone binding"/>
    <property type="evidence" value="ECO:0007669"/>
    <property type="project" value="TreeGrafter"/>
</dbReference>
<dbReference type="GO" id="GO:0000977">
    <property type="term" value="F:RNA polymerase II transcription regulatory region sequence-specific DNA binding"/>
    <property type="evidence" value="ECO:0007669"/>
    <property type="project" value="TreeGrafter"/>
</dbReference>
<dbReference type="OrthoDB" id="1863332at2759"/>
<reference evidence="5 6" key="1">
    <citation type="submission" date="2017-07" db="EMBL/GenBank/DDBJ databases">
        <title>An improved, manually edited Actinidia chinensis var. chinensis (kiwifruit) genome highlights the challenges associated with draft genomes and gene prediction in plants.</title>
        <authorList>
            <person name="Pilkington S."/>
            <person name="Crowhurst R."/>
            <person name="Hilario E."/>
            <person name="Nardozza S."/>
            <person name="Fraser L."/>
            <person name="Peng Y."/>
            <person name="Gunaseelan K."/>
            <person name="Simpson R."/>
            <person name="Tahir J."/>
            <person name="Deroles S."/>
            <person name="Templeton K."/>
            <person name="Luo Z."/>
            <person name="Davy M."/>
            <person name="Cheng C."/>
            <person name="Mcneilage M."/>
            <person name="Scaglione D."/>
            <person name="Liu Y."/>
            <person name="Zhang Q."/>
            <person name="Datson P."/>
            <person name="De Silva N."/>
            <person name="Gardiner S."/>
            <person name="Bassett H."/>
            <person name="Chagne D."/>
            <person name="Mccallum J."/>
            <person name="Dzierzon H."/>
            <person name="Deng C."/>
            <person name="Wang Y.-Y."/>
            <person name="Barron N."/>
            <person name="Manako K."/>
            <person name="Bowen J."/>
            <person name="Foster T."/>
            <person name="Erridge Z."/>
            <person name="Tiffin H."/>
            <person name="Waite C."/>
            <person name="Davies K."/>
            <person name="Grierson E."/>
            <person name="Laing W."/>
            <person name="Kirk R."/>
            <person name="Chen X."/>
            <person name="Wood M."/>
            <person name="Montefiori M."/>
            <person name="Brummell D."/>
            <person name="Schwinn K."/>
            <person name="Catanach A."/>
            <person name="Fullerton C."/>
            <person name="Li D."/>
            <person name="Meiyalaghan S."/>
            <person name="Nieuwenhuizen N."/>
            <person name="Read N."/>
            <person name="Prakash R."/>
            <person name="Hunter D."/>
            <person name="Zhang H."/>
            <person name="Mckenzie M."/>
            <person name="Knabel M."/>
            <person name="Harris A."/>
            <person name="Allan A."/>
            <person name="Chen A."/>
            <person name="Janssen B."/>
            <person name="Plunkett B."/>
            <person name="Dwamena C."/>
            <person name="Voogd C."/>
            <person name="Leif D."/>
            <person name="Lafferty D."/>
            <person name="Souleyre E."/>
            <person name="Varkonyi-Gasic E."/>
            <person name="Gambi F."/>
            <person name="Hanley J."/>
            <person name="Yao J.-L."/>
            <person name="Cheung J."/>
            <person name="David K."/>
            <person name="Warren B."/>
            <person name="Marsh K."/>
            <person name="Snowden K."/>
            <person name="Lin-Wang K."/>
            <person name="Brian L."/>
            <person name="Martinez-Sanchez M."/>
            <person name="Wang M."/>
            <person name="Ileperuma N."/>
            <person name="Macnee N."/>
            <person name="Campin R."/>
            <person name="Mcatee P."/>
            <person name="Drummond R."/>
            <person name="Espley R."/>
            <person name="Ireland H."/>
            <person name="Wu R."/>
            <person name="Atkinson R."/>
            <person name="Karunairetnam S."/>
            <person name="Bulley S."/>
            <person name="Chunkath S."/>
            <person name="Hanley Z."/>
            <person name="Storey R."/>
            <person name="Thrimawithana A."/>
            <person name="Thomson S."/>
            <person name="David C."/>
            <person name="Testolin R."/>
        </authorList>
    </citation>
    <scope>NUCLEOTIDE SEQUENCE [LARGE SCALE GENOMIC DNA]</scope>
    <source>
        <strain evidence="6">cv. Red5</strain>
        <tissue evidence="5">Young leaf</tissue>
    </source>
</reference>
<dbReference type="InParanoid" id="A0A2R6RX03"/>
<dbReference type="Pfam" id="PF16135">
    <property type="entry name" value="TDBD"/>
    <property type="match status" value="1"/>
</dbReference>
<feature type="region of interest" description="Disordered" evidence="3">
    <location>
        <begin position="399"/>
        <end position="439"/>
    </location>
</feature>
<accession>A0A2R6RX03</accession>
<evidence type="ECO:0000259" key="4">
    <source>
        <dbReference type="Pfam" id="PF16135"/>
    </source>
</evidence>
<reference evidence="6" key="2">
    <citation type="journal article" date="2018" name="BMC Genomics">
        <title>A manually annotated Actinidia chinensis var. chinensis (kiwifruit) genome highlights the challenges associated with draft genomes and gene prediction in plants.</title>
        <authorList>
            <person name="Pilkington S.M."/>
            <person name="Crowhurst R."/>
            <person name="Hilario E."/>
            <person name="Nardozza S."/>
            <person name="Fraser L."/>
            <person name="Peng Y."/>
            <person name="Gunaseelan K."/>
            <person name="Simpson R."/>
            <person name="Tahir J."/>
            <person name="Deroles S.C."/>
            <person name="Templeton K."/>
            <person name="Luo Z."/>
            <person name="Davy M."/>
            <person name="Cheng C."/>
            <person name="McNeilage M."/>
            <person name="Scaglione D."/>
            <person name="Liu Y."/>
            <person name="Zhang Q."/>
            <person name="Datson P."/>
            <person name="De Silva N."/>
            <person name="Gardiner S.E."/>
            <person name="Bassett H."/>
            <person name="Chagne D."/>
            <person name="McCallum J."/>
            <person name="Dzierzon H."/>
            <person name="Deng C."/>
            <person name="Wang Y.Y."/>
            <person name="Barron L."/>
            <person name="Manako K."/>
            <person name="Bowen J."/>
            <person name="Foster T.M."/>
            <person name="Erridge Z.A."/>
            <person name="Tiffin H."/>
            <person name="Waite C.N."/>
            <person name="Davies K.M."/>
            <person name="Grierson E.P."/>
            <person name="Laing W.A."/>
            <person name="Kirk R."/>
            <person name="Chen X."/>
            <person name="Wood M."/>
            <person name="Montefiori M."/>
            <person name="Brummell D.A."/>
            <person name="Schwinn K.E."/>
            <person name="Catanach A."/>
            <person name="Fullerton C."/>
            <person name="Li D."/>
            <person name="Meiyalaghan S."/>
            <person name="Nieuwenhuizen N."/>
            <person name="Read N."/>
            <person name="Prakash R."/>
            <person name="Hunter D."/>
            <person name="Zhang H."/>
            <person name="McKenzie M."/>
            <person name="Knabel M."/>
            <person name="Harris A."/>
            <person name="Allan A.C."/>
            <person name="Gleave A."/>
            <person name="Chen A."/>
            <person name="Janssen B.J."/>
            <person name="Plunkett B."/>
            <person name="Ampomah-Dwamena C."/>
            <person name="Voogd C."/>
            <person name="Leif D."/>
            <person name="Lafferty D."/>
            <person name="Souleyre E.J.F."/>
            <person name="Varkonyi-Gasic E."/>
            <person name="Gambi F."/>
            <person name="Hanley J."/>
            <person name="Yao J.L."/>
            <person name="Cheung J."/>
            <person name="David K.M."/>
            <person name="Warren B."/>
            <person name="Marsh K."/>
            <person name="Snowden K.C."/>
            <person name="Lin-Wang K."/>
            <person name="Brian L."/>
            <person name="Martinez-Sanchez M."/>
            <person name="Wang M."/>
            <person name="Ileperuma N."/>
            <person name="Macnee N."/>
            <person name="Campin R."/>
            <person name="McAtee P."/>
            <person name="Drummond R.S.M."/>
            <person name="Espley R.V."/>
            <person name="Ireland H.S."/>
            <person name="Wu R."/>
            <person name="Atkinson R.G."/>
            <person name="Karunairetnam S."/>
            <person name="Bulley S."/>
            <person name="Chunkath S."/>
            <person name="Hanley Z."/>
            <person name="Storey R."/>
            <person name="Thrimawithana A.H."/>
            <person name="Thomson S."/>
            <person name="David C."/>
            <person name="Testolin R."/>
            <person name="Huang H."/>
            <person name="Hellens R.P."/>
            <person name="Schaffer R.J."/>
        </authorList>
    </citation>
    <scope>NUCLEOTIDE SEQUENCE [LARGE SCALE GENOMIC DNA]</scope>
    <source>
        <strain evidence="6">cv. Red5</strain>
    </source>
</reference>
<dbReference type="AlphaFoldDB" id="A0A2R6RX03"/>
<dbReference type="Proteomes" id="UP000241394">
    <property type="component" value="Chromosome LG2"/>
</dbReference>
<feature type="non-terminal residue" evidence="5">
    <location>
        <position position="1"/>
    </location>
</feature>
<dbReference type="GO" id="GO:0005634">
    <property type="term" value="C:nucleus"/>
    <property type="evidence" value="ECO:0007669"/>
    <property type="project" value="UniProtKB-SubCell"/>
</dbReference>
<evidence type="ECO:0000313" key="6">
    <source>
        <dbReference type="Proteomes" id="UP000241394"/>
    </source>
</evidence>
<evidence type="ECO:0000256" key="1">
    <source>
        <dbReference type="ARBA" id="ARBA00004123"/>
    </source>
</evidence>
<dbReference type="STRING" id="1590841.A0A2R6RX03"/>
<organism evidence="5 6">
    <name type="scientific">Actinidia chinensis var. chinensis</name>
    <name type="common">Chinese soft-hair kiwi</name>
    <dbReference type="NCBI Taxonomy" id="1590841"/>
    <lineage>
        <taxon>Eukaryota</taxon>
        <taxon>Viridiplantae</taxon>
        <taxon>Streptophyta</taxon>
        <taxon>Embryophyta</taxon>
        <taxon>Tracheophyta</taxon>
        <taxon>Spermatophyta</taxon>
        <taxon>Magnoliopsida</taxon>
        <taxon>eudicotyledons</taxon>
        <taxon>Gunneridae</taxon>
        <taxon>Pentapetalae</taxon>
        <taxon>asterids</taxon>
        <taxon>Ericales</taxon>
        <taxon>Actinidiaceae</taxon>
        <taxon>Actinidia</taxon>
    </lineage>
</organism>
<comment type="caution">
    <text evidence="5">The sequence shown here is derived from an EMBL/GenBank/DDBJ whole genome shotgun (WGS) entry which is preliminary data.</text>
</comment>
<dbReference type="Gramene" id="PSS34555">
    <property type="protein sequence ID" value="PSS34555"/>
    <property type="gene ID" value="CEY00_Acc01658"/>
</dbReference>
<comment type="subcellular location">
    <subcellularLocation>
        <location evidence="1">Nucleus</location>
    </subcellularLocation>
</comment>